<dbReference type="Gene3D" id="1.20.120.400">
    <property type="entry name" value="Nickel-containing superoxide dismutase"/>
    <property type="match status" value="1"/>
</dbReference>
<dbReference type="OrthoDB" id="9790847at2"/>
<sequence length="167" mass="18985">MIYQIIEKLDEKLNFPVVSAHCDIPCKIYDPITAQIAALTLIRMVDLIAELQAKESLTLAQQAEFIRLVNQKEQHAMEVKQEIGIIWGDYIKAPQLSAFPELHELTHDIMLTASKAKQHISKEQALLLLDKVNRFAEIFWQTKQVATFTAVCPYPPAQNVVYPKLGD</sequence>
<dbReference type="EMBL" id="CP034759">
    <property type="protein sequence ID" value="QBG35890.1"/>
    <property type="molecule type" value="Genomic_DNA"/>
</dbReference>
<organism evidence="1 2">
    <name type="scientific">Litorilituus sediminis</name>
    <dbReference type="NCBI Taxonomy" id="718192"/>
    <lineage>
        <taxon>Bacteria</taxon>
        <taxon>Pseudomonadati</taxon>
        <taxon>Pseudomonadota</taxon>
        <taxon>Gammaproteobacteria</taxon>
        <taxon>Alteromonadales</taxon>
        <taxon>Colwelliaceae</taxon>
        <taxon>Litorilituus</taxon>
    </lineage>
</organism>
<evidence type="ECO:0000313" key="2">
    <source>
        <dbReference type="Proteomes" id="UP000290244"/>
    </source>
</evidence>
<dbReference type="InterPro" id="IPR014123">
    <property type="entry name" value="Superoxide_dismutase_Ni-type"/>
</dbReference>
<reference evidence="1 2" key="1">
    <citation type="submission" date="2018-12" db="EMBL/GenBank/DDBJ databases">
        <title>Complete genome of Litorilituus sediminis.</title>
        <authorList>
            <person name="Liu A."/>
            <person name="Rong J."/>
        </authorList>
    </citation>
    <scope>NUCLEOTIDE SEQUENCE [LARGE SCALE GENOMIC DNA]</scope>
    <source>
        <strain evidence="1 2">JCM 17549</strain>
    </source>
</reference>
<dbReference type="SUPFAM" id="SSF109770">
    <property type="entry name" value="Nickel-containing superoxide dismutase, NiSOD"/>
    <property type="match status" value="1"/>
</dbReference>
<dbReference type="Pfam" id="PF09055">
    <property type="entry name" value="Sod_Ni"/>
    <property type="match status" value="1"/>
</dbReference>
<gene>
    <name evidence="1" type="primary">sodN</name>
    <name evidence="1" type="ORF">EMK97_09255</name>
</gene>
<keyword evidence="1" id="KW-0560">Oxidoreductase</keyword>
<keyword evidence="2" id="KW-1185">Reference proteome</keyword>
<dbReference type="RefSeq" id="WP_130601506.1">
    <property type="nucleotide sequence ID" value="NZ_CP034759.1"/>
</dbReference>
<dbReference type="InterPro" id="IPR036502">
    <property type="entry name" value="NiSOD_sf"/>
</dbReference>
<name>A0A4V0ZG32_9GAMM</name>
<dbReference type="AlphaFoldDB" id="A0A4V0ZG32"/>
<dbReference type="KEGG" id="lsd:EMK97_09255"/>
<accession>A0A4V0ZG32</accession>
<dbReference type="EC" id="1.15.1.1" evidence="1"/>
<dbReference type="NCBIfam" id="TIGR02753">
    <property type="entry name" value="sodN"/>
    <property type="match status" value="1"/>
</dbReference>
<dbReference type="Proteomes" id="UP000290244">
    <property type="component" value="Chromosome"/>
</dbReference>
<protein>
    <submittedName>
        <fullName evidence="1">Superoxide dismutase, Ni</fullName>
        <ecNumber evidence="1">1.15.1.1</ecNumber>
    </submittedName>
</protein>
<evidence type="ECO:0000313" key="1">
    <source>
        <dbReference type="EMBL" id="QBG35890.1"/>
    </source>
</evidence>
<proteinExistence type="predicted"/>
<dbReference type="GO" id="GO:0016151">
    <property type="term" value="F:nickel cation binding"/>
    <property type="evidence" value="ECO:0007669"/>
    <property type="project" value="InterPro"/>
</dbReference>
<dbReference type="GO" id="GO:0004784">
    <property type="term" value="F:superoxide dismutase activity"/>
    <property type="evidence" value="ECO:0007669"/>
    <property type="project" value="UniProtKB-EC"/>
</dbReference>